<feature type="transmembrane region" description="Helical" evidence="1">
    <location>
        <begin position="90"/>
        <end position="109"/>
    </location>
</feature>
<evidence type="ECO:0000256" key="1">
    <source>
        <dbReference type="SAM" id="Phobius"/>
    </source>
</evidence>
<proteinExistence type="predicted"/>
<evidence type="ECO:0000313" key="2">
    <source>
        <dbReference type="EMBL" id="MFC7255648.1"/>
    </source>
</evidence>
<feature type="transmembrane region" description="Helical" evidence="1">
    <location>
        <begin position="6"/>
        <end position="24"/>
    </location>
</feature>
<dbReference type="Proteomes" id="UP001596434">
    <property type="component" value="Unassembled WGS sequence"/>
</dbReference>
<dbReference type="GeneID" id="96954015"/>
<accession>A0ABD6A038</accession>
<feature type="transmembrane region" description="Helical" evidence="1">
    <location>
        <begin position="165"/>
        <end position="184"/>
    </location>
</feature>
<keyword evidence="1" id="KW-0812">Transmembrane</keyword>
<organism evidence="2 3">
    <name type="scientific">Haloplanus litoreus</name>
    <dbReference type="NCBI Taxonomy" id="767515"/>
    <lineage>
        <taxon>Archaea</taxon>
        <taxon>Methanobacteriati</taxon>
        <taxon>Methanobacteriota</taxon>
        <taxon>Stenosarchaea group</taxon>
        <taxon>Halobacteria</taxon>
        <taxon>Halobacteriales</taxon>
        <taxon>Haloferacaceae</taxon>
        <taxon>Haloplanus</taxon>
    </lineage>
</organism>
<name>A0ABD6A038_9EURY</name>
<keyword evidence="1" id="KW-1133">Transmembrane helix</keyword>
<feature type="transmembrane region" description="Helical" evidence="1">
    <location>
        <begin position="115"/>
        <end position="136"/>
    </location>
</feature>
<dbReference type="AlphaFoldDB" id="A0ABD6A038"/>
<keyword evidence="1" id="KW-0472">Membrane</keyword>
<dbReference type="InterPro" id="IPR014509">
    <property type="entry name" value="YjdF-like"/>
</dbReference>
<dbReference type="Pfam" id="PF09997">
    <property type="entry name" value="DUF2238"/>
    <property type="match status" value="1"/>
</dbReference>
<reference evidence="2 3" key="1">
    <citation type="journal article" date="2019" name="Int. J. Syst. Evol. Microbiol.">
        <title>The Global Catalogue of Microorganisms (GCM) 10K type strain sequencing project: providing services to taxonomists for standard genome sequencing and annotation.</title>
        <authorList>
            <consortium name="The Broad Institute Genomics Platform"/>
            <consortium name="The Broad Institute Genome Sequencing Center for Infectious Disease"/>
            <person name="Wu L."/>
            <person name="Ma J."/>
        </authorList>
    </citation>
    <scope>NUCLEOTIDE SEQUENCE [LARGE SCALE GENOMIC DNA]</scope>
    <source>
        <strain evidence="2 3">GX21</strain>
    </source>
</reference>
<sequence>MFDVFGSLTLAVQVAIGGTLLEGIRRRDPSVTVNAVLALVLAVLPTLAIGHLAGVGSTISLWVAVAGFLHCLGMLGLYESVTWWDHLTHTVSAALVAALLYAALLVSGADSGQPPLAVPAATLLLTVAIGVFWELVELVARDVGERFDVDPVLVHYGWRDTALDLGFDAFGALVVVLLDLSIFVPVLERTPALTRLVLLWSTGLVVVGSALAVLGIRTTG</sequence>
<feature type="transmembrane region" description="Helical" evidence="1">
    <location>
        <begin position="59"/>
        <end position="78"/>
    </location>
</feature>
<feature type="transmembrane region" description="Helical" evidence="1">
    <location>
        <begin position="196"/>
        <end position="216"/>
    </location>
</feature>
<comment type="caution">
    <text evidence="2">The sequence shown here is derived from an EMBL/GenBank/DDBJ whole genome shotgun (WGS) entry which is preliminary data.</text>
</comment>
<keyword evidence="3" id="KW-1185">Reference proteome</keyword>
<protein>
    <submittedName>
        <fullName evidence="2">Uncharacterized protein</fullName>
    </submittedName>
</protein>
<dbReference type="EMBL" id="JBHTAT010000001">
    <property type="protein sequence ID" value="MFC7255648.1"/>
    <property type="molecule type" value="Genomic_DNA"/>
</dbReference>
<evidence type="ECO:0000313" key="3">
    <source>
        <dbReference type="Proteomes" id="UP001596434"/>
    </source>
</evidence>
<feature type="transmembrane region" description="Helical" evidence="1">
    <location>
        <begin position="31"/>
        <end position="53"/>
    </location>
</feature>
<dbReference type="RefSeq" id="WP_379703873.1">
    <property type="nucleotide sequence ID" value="NZ_JBHTAT010000001.1"/>
</dbReference>
<gene>
    <name evidence="2" type="ORF">ACFQKE_10155</name>
</gene>